<feature type="transmembrane region" description="Helical" evidence="6">
    <location>
        <begin position="17"/>
        <end position="35"/>
    </location>
</feature>
<feature type="region of interest" description="Disordered" evidence="5">
    <location>
        <begin position="210"/>
        <end position="229"/>
    </location>
</feature>
<evidence type="ECO:0000259" key="7">
    <source>
        <dbReference type="Pfam" id="PF13515"/>
    </source>
</evidence>
<reference evidence="9" key="1">
    <citation type="journal article" date="2019" name="Int. J. Syst. Evol. Microbiol.">
        <title>The Global Catalogue of Microorganisms (GCM) 10K type strain sequencing project: providing services to taxonomists for standard genome sequencing and annotation.</title>
        <authorList>
            <consortium name="The Broad Institute Genomics Platform"/>
            <consortium name="The Broad Institute Genome Sequencing Center for Infectious Disease"/>
            <person name="Wu L."/>
            <person name="Ma J."/>
        </authorList>
    </citation>
    <scope>NUCLEOTIDE SEQUENCE [LARGE SCALE GENOMIC DNA]</scope>
    <source>
        <strain evidence="9">JCM 4855</strain>
    </source>
</reference>
<evidence type="ECO:0000256" key="2">
    <source>
        <dbReference type="ARBA" id="ARBA00022692"/>
    </source>
</evidence>
<feature type="transmembrane region" description="Helical" evidence="6">
    <location>
        <begin position="41"/>
        <end position="59"/>
    </location>
</feature>
<evidence type="ECO:0000313" key="9">
    <source>
        <dbReference type="Proteomes" id="UP001596409"/>
    </source>
</evidence>
<dbReference type="EMBL" id="JBHSYM010000111">
    <property type="protein sequence ID" value="MFC7017896.1"/>
    <property type="molecule type" value="Genomic_DNA"/>
</dbReference>
<comment type="caution">
    <text evidence="8">The sequence shown here is derived from an EMBL/GenBank/DDBJ whole genome shotgun (WGS) entry which is preliminary data.</text>
</comment>
<evidence type="ECO:0000313" key="8">
    <source>
        <dbReference type="EMBL" id="MFC7017896.1"/>
    </source>
</evidence>
<feature type="transmembrane region" description="Helical" evidence="6">
    <location>
        <begin position="451"/>
        <end position="467"/>
    </location>
</feature>
<name>A0ABW2EGY7_9ACTN</name>
<feature type="domain" description="Integral membrane bound transporter" evidence="7">
    <location>
        <begin position="392"/>
        <end position="515"/>
    </location>
</feature>
<keyword evidence="3 6" id="KW-1133">Transmembrane helix</keyword>
<dbReference type="InterPro" id="IPR049453">
    <property type="entry name" value="Memb_transporter_dom"/>
</dbReference>
<evidence type="ECO:0000256" key="5">
    <source>
        <dbReference type="SAM" id="MobiDB-lite"/>
    </source>
</evidence>
<feature type="transmembrane region" description="Helical" evidence="6">
    <location>
        <begin position="92"/>
        <end position="109"/>
    </location>
</feature>
<feature type="transmembrane region" description="Helical" evidence="6">
    <location>
        <begin position="503"/>
        <end position="523"/>
    </location>
</feature>
<comment type="subcellular location">
    <subcellularLocation>
        <location evidence="1">Membrane</location>
        <topology evidence="1">Multi-pass membrane protein</topology>
    </subcellularLocation>
</comment>
<evidence type="ECO:0000256" key="1">
    <source>
        <dbReference type="ARBA" id="ARBA00004141"/>
    </source>
</evidence>
<feature type="transmembrane region" description="Helical" evidence="6">
    <location>
        <begin position="66"/>
        <end position="86"/>
    </location>
</feature>
<evidence type="ECO:0000256" key="3">
    <source>
        <dbReference type="ARBA" id="ARBA00022989"/>
    </source>
</evidence>
<feature type="transmembrane region" description="Helical" evidence="6">
    <location>
        <begin position="388"/>
        <end position="412"/>
    </location>
</feature>
<feature type="transmembrane region" description="Helical" evidence="6">
    <location>
        <begin position="418"/>
        <end position="442"/>
    </location>
</feature>
<keyword evidence="2 6" id="KW-0812">Transmembrane</keyword>
<dbReference type="Proteomes" id="UP001596409">
    <property type="component" value="Unassembled WGS sequence"/>
</dbReference>
<protein>
    <submittedName>
        <fullName evidence="8">FUSC family protein</fullName>
    </submittedName>
</protein>
<keyword evidence="9" id="KW-1185">Reference proteome</keyword>
<gene>
    <name evidence="8" type="ORF">ACFQMH_40675</name>
</gene>
<organism evidence="8 9">
    <name type="scientific">Streptomyces viridiviolaceus</name>
    <dbReference type="NCBI Taxonomy" id="68282"/>
    <lineage>
        <taxon>Bacteria</taxon>
        <taxon>Bacillati</taxon>
        <taxon>Actinomycetota</taxon>
        <taxon>Actinomycetes</taxon>
        <taxon>Kitasatosporales</taxon>
        <taxon>Streptomycetaceae</taxon>
        <taxon>Streptomyces</taxon>
    </lineage>
</organism>
<proteinExistence type="predicted"/>
<accession>A0ABW2EGY7</accession>
<sequence>MPERPSFAGSVKAVRRAVRVALAAAAGFYPAVHLLDLPSAAVYALFAPIALGILSPLSGSPRRRAGTVLSALPAAAALTALGTVLAAATAPAVAGMLLVGFVLTFGAAVGPRIAGVAPGLQLFYILACFPPYAPDTLPQRLTGLVAGCVLLSLCELLVLPEPRPPAYRDRVADALDLAARSSSASAGVAGPPSDLPQRLRAAGQGLRFSLQAPGTAPTGAGRTDRAMTQAAASTRRLLDQLAALCAHTEPPGRDLPSQALLRGIATSCTEAAEALRGARRPTGPGLLLEMTAEFLALRGRGTAEGTAPGHHVLRTRSAVLAAAASAMTASAAVAVARGGARWVPGLPRDQFWYAEPSPARLWLVRLSGNLTLRSVVLQNAVRTALGLAVARLVAGSLDLAHGFWVLLAVLTLGRTTAVATWTVVRSAAVGTLAGAVAAGLLLTGAGDATDVYAYLLVPLMVVAFTVGPLGGPAWAQGTFTLVVSTAFAQLAPESWRLAEVRVIDVLTGSAIGLLCGLLAWPAGARAEVRRSIAELLRAVAPLIPLTVAAALAPEDPELRHRVGEKSVWLIRHRLRIAEAAYAQFRMEPSPRRGGGSRDWLAALNCAVHVLVGAHWLPQERTPYAVPQEALRWARDAAERLAATTADVADFPPDGAQAHAAPLPAATASAVPAETLPYLVDVEVWFRTVAADLTAAGAPPPR</sequence>
<evidence type="ECO:0000256" key="4">
    <source>
        <dbReference type="ARBA" id="ARBA00023136"/>
    </source>
</evidence>
<dbReference type="Pfam" id="PF13515">
    <property type="entry name" value="FUSC_2"/>
    <property type="match status" value="1"/>
</dbReference>
<keyword evidence="4 6" id="KW-0472">Membrane</keyword>
<dbReference type="RefSeq" id="WP_189874402.1">
    <property type="nucleotide sequence ID" value="NZ_BMWA01000014.1"/>
</dbReference>
<evidence type="ECO:0000256" key="6">
    <source>
        <dbReference type="SAM" id="Phobius"/>
    </source>
</evidence>